<evidence type="ECO:0000259" key="4">
    <source>
        <dbReference type="Pfam" id="PF16655"/>
    </source>
</evidence>
<organism evidence="6 7">
    <name type="scientific">Tenacibaculum vairaonense</name>
    <dbReference type="NCBI Taxonomy" id="3137860"/>
    <lineage>
        <taxon>Bacteria</taxon>
        <taxon>Pseudomonadati</taxon>
        <taxon>Bacteroidota</taxon>
        <taxon>Flavobacteriia</taxon>
        <taxon>Flavobacteriales</taxon>
        <taxon>Flavobacteriaceae</taxon>
        <taxon>Tenacibaculum</taxon>
    </lineage>
</organism>
<sequence length="722" mass="81475">MKQLKQTILCLAFGALSLLSTHAQNQGTLTKISRANSNSIENFFDGSLAPFYHGVASGDPLKDAVIIWTRVTTNQAAANVNWKVATNPNMSGVVSQGNTITNELRDYTVKVDVRNLSPNTTYYFQFEALGKKSTIGKTRTAPTGNVENVRFGIVSCSNYQSGYFNAYDELANRTDIDAIIHLGDYIYEYASGGYGYSDKLGRGHLPKGEIITLNDYRVRYSYYRLDPMLRKLHQQHPFILIWDDHEFANDANKYGAQNHSPSSEGSWEVRKNNAYKAYFEWQPVRANSIEEYRLYRDFSYGNLADLLMLDTRIVGRGESVAASQKFSGISEKELKAKVKTMIASRKLNTPKEIKETLAELMPYFIETSVLTISEKEYLLNTFTEVTYNYKTKGKRATSNKKDLEKLEALLNKSVRTQVLAKQEQERGATYKSILGKPQFDWLLNKLSSSEATWKILGNQVMMMRYAGVPTSDAWDGYSEERARIHDFVLNNNIDNLVVLTGDIHSTFAGDIIHNKKCVASEFVVPSVTSQNLDVVGSFAAGIAEFYTKTLNRHMKEVDLDVHGYYVLDVKEERVQADWYYMHGIKAPQAGQFYKKGFYVNRGTCGIKSTSRPAQKLATTIYGDAPEDVKNSLENLENFVLLGMYPNPMSNEGNLHYLLQTPSKVSVIIYDVKGQKVRDLLSKGNHDSGIYNLNFNVKSLAKGNYLVKIEANNQIVTKHLVIK</sequence>
<dbReference type="Proteomes" id="UP001497602">
    <property type="component" value="Unassembled WGS sequence"/>
</dbReference>
<evidence type="ECO:0000259" key="5">
    <source>
        <dbReference type="Pfam" id="PF18962"/>
    </source>
</evidence>
<evidence type="ECO:0000256" key="1">
    <source>
        <dbReference type="ARBA" id="ARBA00022729"/>
    </source>
</evidence>
<feature type="domain" description="PhoD-like phosphatase metallophosphatase" evidence="3">
    <location>
        <begin position="151"/>
        <end position="326"/>
    </location>
</feature>
<feature type="domain" description="Phospholipase D N-terminal" evidence="4">
    <location>
        <begin position="53"/>
        <end position="140"/>
    </location>
</feature>
<evidence type="ECO:0000256" key="2">
    <source>
        <dbReference type="SAM" id="SignalP"/>
    </source>
</evidence>
<feature type="domain" description="Secretion system C-terminal sorting" evidence="5">
    <location>
        <begin position="643"/>
        <end position="721"/>
    </location>
</feature>
<evidence type="ECO:0000313" key="6">
    <source>
        <dbReference type="EMBL" id="CAL2105153.1"/>
    </source>
</evidence>
<keyword evidence="7" id="KW-1185">Reference proteome</keyword>
<dbReference type="EC" id="3.1.3.1" evidence="6"/>
<feature type="domain" description="PhoD-like phosphatase metallophosphatase" evidence="3">
    <location>
        <begin position="419"/>
        <end position="578"/>
    </location>
</feature>
<comment type="caution">
    <text evidence="6">The sequence shown here is derived from an EMBL/GenBank/DDBJ whole genome shotgun (WGS) entry which is preliminary data.</text>
</comment>
<dbReference type="InterPro" id="IPR018946">
    <property type="entry name" value="PhoD-like_MPP"/>
</dbReference>
<keyword evidence="1 2" id="KW-0732">Signal</keyword>
<dbReference type="CDD" id="cd07389">
    <property type="entry name" value="MPP_PhoD"/>
    <property type="match status" value="1"/>
</dbReference>
<reference evidence="6 7" key="1">
    <citation type="submission" date="2024-05" db="EMBL/GenBank/DDBJ databases">
        <authorList>
            <person name="Duchaud E."/>
        </authorList>
    </citation>
    <scope>NUCLEOTIDE SEQUENCE [LARGE SCALE GENOMIC DNA]</scope>
    <source>
        <strain evidence="6">Ena-SAMPLE-TAB-13-05-2024-13:56:06:370-140305</strain>
    </source>
</reference>
<dbReference type="RefSeq" id="WP_348736960.1">
    <property type="nucleotide sequence ID" value="NZ_CAXJRC010000004.1"/>
</dbReference>
<evidence type="ECO:0000313" key="7">
    <source>
        <dbReference type="Proteomes" id="UP001497602"/>
    </source>
</evidence>
<dbReference type="Gene3D" id="3.60.21.70">
    <property type="entry name" value="PhoD-like phosphatase"/>
    <property type="match status" value="1"/>
</dbReference>
<dbReference type="InterPro" id="IPR032093">
    <property type="entry name" value="PhoD_N"/>
</dbReference>
<evidence type="ECO:0000259" key="3">
    <source>
        <dbReference type="Pfam" id="PF09423"/>
    </source>
</evidence>
<accession>A0ABM9PHR8</accession>
<feature type="chain" id="PRO_5045903016" evidence="2">
    <location>
        <begin position="24"/>
        <end position="722"/>
    </location>
</feature>
<dbReference type="Pfam" id="PF16655">
    <property type="entry name" value="PhoD_N"/>
    <property type="match status" value="1"/>
</dbReference>
<dbReference type="SUPFAM" id="SSF56300">
    <property type="entry name" value="Metallo-dependent phosphatases"/>
    <property type="match status" value="1"/>
</dbReference>
<dbReference type="Pfam" id="PF09423">
    <property type="entry name" value="PhoD"/>
    <property type="match status" value="2"/>
</dbReference>
<dbReference type="NCBIfam" id="TIGR04183">
    <property type="entry name" value="Por_Secre_tail"/>
    <property type="match status" value="1"/>
</dbReference>
<dbReference type="InterPro" id="IPR038607">
    <property type="entry name" value="PhoD-like_sf"/>
</dbReference>
<dbReference type="Gene3D" id="2.60.40.380">
    <property type="entry name" value="Purple acid phosphatase-like, N-terminal"/>
    <property type="match status" value="1"/>
</dbReference>
<gene>
    <name evidence="6" type="ORF">T190115A13A_130028</name>
</gene>
<proteinExistence type="predicted"/>
<feature type="signal peptide" evidence="2">
    <location>
        <begin position="1"/>
        <end position="23"/>
    </location>
</feature>
<dbReference type="InterPro" id="IPR052900">
    <property type="entry name" value="Phospholipid_Metab_Enz"/>
</dbReference>
<dbReference type="InterPro" id="IPR026444">
    <property type="entry name" value="Secre_tail"/>
</dbReference>
<dbReference type="PANTHER" id="PTHR43606">
    <property type="entry name" value="PHOSPHATASE, PUTATIVE (AFU_ORTHOLOGUE AFUA_6G08710)-RELATED"/>
    <property type="match status" value="1"/>
</dbReference>
<dbReference type="EMBL" id="CAXJRC010000004">
    <property type="protein sequence ID" value="CAL2105153.1"/>
    <property type="molecule type" value="Genomic_DNA"/>
</dbReference>
<dbReference type="Pfam" id="PF18962">
    <property type="entry name" value="Por_Secre_tail"/>
    <property type="match status" value="1"/>
</dbReference>
<dbReference type="InterPro" id="IPR029052">
    <property type="entry name" value="Metallo-depent_PP-like"/>
</dbReference>
<keyword evidence="6" id="KW-0378">Hydrolase</keyword>
<dbReference type="Gene3D" id="2.60.40.4070">
    <property type="match status" value="1"/>
</dbReference>
<protein>
    <submittedName>
        <fullName evidence="6">Alkaline phosphatase D</fullName>
        <ecNumber evidence="6">3.1.3.1</ecNumber>
    </submittedName>
</protein>
<dbReference type="PANTHER" id="PTHR43606:SF2">
    <property type="entry name" value="ALKALINE PHOSPHATASE FAMILY PROTEIN (AFU_ORTHOLOGUE AFUA_5G03860)"/>
    <property type="match status" value="1"/>
</dbReference>
<name>A0ABM9PHR8_9FLAO</name>
<dbReference type="GO" id="GO:0004035">
    <property type="term" value="F:alkaline phosphatase activity"/>
    <property type="evidence" value="ECO:0007669"/>
    <property type="project" value="UniProtKB-EC"/>
</dbReference>